<evidence type="ECO:0000259" key="3">
    <source>
        <dbReference type="PROSITE" id="PS50278"/>
    </source>
</evidence>
<dbReference type="Pfam" id="PF00341">
    <property type="entry name" value="PDGF"/>
    <property type="match status" value="1"/>
</dbReference>
<feature type="compositionally biased region" description="Acidic residues" evidence="2">
    <location>
        <begin position="14"/>
        <end position="23"/>
    </location>
</feature>
<organism evidence="4 5">
    <name type="scientific">Microctonus aethiopoides</name>
    <dbReference type="NCBI Taxonomy" id="144406"/>
    <lineage>
        <taxon>Eukaryota</taxon>
        <taxon>Metazoa</taxon>
        <taxon>Ecdysozoa</taxon>
        <taxon>Arthropoda</taxon>
        <taxon>Hexapoda</taxon>
        <taxon>Insecta</taxon>
        <taxon>Pterygota</taxon>
        <taxon>Neoptera</taxon>
        <taxon>Endopterygota</taxon>
        <taxon>Hymenoptera</taxon>
        <taxon>Apocrita</taxon>
        <taxon>Ichneumonoidea</taxon>
        <taxon>Braconidae</taxon>
        <taxon>Euphorinae</taxon>
        <taxon>Microctonus</taxon>
    </lineage>
</organism>
<dbReference type="EMBL" id="JAQQBS010001422">
    <property type="protein sequence ID" value="KAK0165891.1"/>
    <property type="molecule type" value="Genomic_DNA"/>
</dbReference>
<feature type="compositionally biased region" description="Polar residues" evidence="2">
    <location>
        <begin position="78"/>
        <end position="112"/>
    </location>
</feature>
<evidence type="ECO:0000313" key="4">
    <source>
        <dbReference type="EMBL" id="KAK0165891.1"/>
    </source>
</evidence>
<evidence type="ECO:0000256" key="1">
    <source>
        <dbReference type="RuleBase" id="RU003818"/>
    </source>
</evidence>
<dbReference type="SMART" id="SM00141">
    <property type="entry name" value="PDGF"/>
    <property type="match status" value="1"/>
</dbReference>
<comment type="similarity">
    <text evidence="1">Belongs to the PDGF/VEGF growth factor family.</text>
</comment>
<sequence length="317" mass="35712">MRIVVSYDHHETSDAVDESDENETSAPTHSTMTPIISTSTLQTTTTTTTTTAPMSTSRPVITTTQHNYDRKDSRFYDGTSSSPTHSNNDSQTTQNSPVKTSIKNSNVQSNNNGKSAEIREALQHAIKVSREGNCQWPRARLIPVRDVYPSPSTTYIPHCAILHRCSDDTGCCRSEALTCVPKQSHKVELYFYTTSIGGSSVAEKLSFYNHTKCECREKSEYGMTTTMSSDNKLLSVQDTNEYKSYTGRQQQHQSAMPPQNIRRPPERKPCRCPSEFTPRIIGGECQCNCFENDQRCIDIRRGKGYFSMTDRRLVIVF</sequence>
<dbReference type="PANTHER" id="PTHR21719:SF1">
    <property type="entry name" value="FI06402P-RELATED"/>
    <property type="match status" value="1"/>
</dbReference>
<dbReference type="Proteomes" id="UP001168990">
    <property type="component" value="Unassembled WGS sequence"/>
</dbReference>
<keyword evidence="1" id="KW-0339">Growth factor</keyword>
<keyword evidence="5" id="KW-1185">Reference proteome</keyword>
<gene>
    <name evidence="4" type="ORF">PV328_004370</name>
</gene>
<feature type="compositionally biased region" description="Low complexity" evidence="2">
    <location>
        <begin position="37"/>
        <end position="57"/>
    </location>
</feature>
<dbReference type="GO" id="GO:0035099">
    <property type="term" value="P:hemocyte migration"/>
    <property type="evidence" value="ECO:0007669"/>
    <property type="project" value="TreeGrafter"/>
</dbReference>
<feature type="compositionally biased region" description="Polar residues" evidence="2">
    <location>
        <begin position="24"/>
        <end position="36"/>
    </location>
</feature>
<evidence type="ECO:0000256" key="2">
    <source>
        <dbReference type="SAM" id="MobiDB-lite"/>
    </source>
</evidence>
<name>A0AA39FAG8_9HYME</name>
<dbReference type="Gene3D" id="2.10.90.10">
    <property type="entry name" value="Cystine-knot cytokines"/>
    <property type="match status" value="1"/>
</dbReference>
<dbReference type="GO" id="GO:0008083">
    <property type="term" value="F:growth factor activity"/>
    <property type="evidence" value="ECO:0007669"/>
    <property type="project" value="UniProtKB-KW"/>
</dbReference>
<protein>
    <recommendedName>
        <fullName evidence="3">Platelet-derived growth factor (PDGF) family profile domain-containing protein</fullName>
    </recommendedName>
</protein>
<dbReference type="GO" id="GO:0016020">
    <property type="term" value="C:membrane"/>
    <property type="evidence" value="ECO:0007669"/>
    <property type="project" value="InterPro"/>
</dbReference>
<evidence type="ECO:0000313" key="5">
    <source>
        <dbReference type="Proteomes" id="UP001168990"/>
    </source>
</evidence>
<dbReference type="InterPro" id="IPR000072">
    <property type="entry name" value="PDGF/VEGF_dom"/>
</dbReference>
<accession>A0AA39FAG8</accession>
<feature type="compositionally biased region" description="Polar residues" evidence="2">
    <location>
        <begin position="246"/>
        <end position="257"/>
    </location>
</feature>
<dbReference type="InterPro" id="IPR029034">
    <property type="entry name" value="Cystine-knot_cytokine"/>
</dbReference>
<reference evidence="4" key="1">
    <citation type="journal article" date="2023" name="bioRxiv">
        <title>Scaffold-level genome assemblies of two parasitoid biocontrol wasps reveal the parthenogenesis mechanism and an associated novel virus.</title>
        <authorList>
            <person name="Inwood S."/>
            <person name="Skelly J."/>
            <person name="Guhlin J."/>
            <person name="Harrop T."/>
            <person name="Goldson S."/>
            <person name="Dearden P."/>
        </authorList>
    </citation>
    <scope>NUCLEOTIDE SEQUENCE</scope>
    <source>
        <strain evidence="4">Irish</strain>
        <tissue evidence="4">Whole body</tissue>
    </source>
</reference>
<feature type="domain" description="Platelet-derived growth factor (PDGF) family profile" evidence="3">
    <location>
        <begin position="152"/>
        <end position="220"/>
    </location>
</feature>
<feature type="region of interest" description="Disordered" evidence="2">
    <location>
        <begin position="1"/>
        <end position="112"/>
    </location>
</feature>
<dbReference type="AlphaFoldDB" id="A0AA39FAG8"/>
<proteinExistence type="inferred from homology"/>
<comment type="caution">
    <text evidence="4">The sequence shown here is derived from an EMBL/GenBank/DDBJ whole genome shotgun (WGS) entry which is preliminary data.</text>
</comment>
<dbReference type="PROSITE" id="PS50278">
    <property type="entry name" value="PDGF_2"/>
    <property type="match status" value="1"/>
</dbReference>
<reference evidence="4" key="2">
    <citation type="submission" date="2023-03" db="EMBL/GenBank/DDBJ databases">
        <authorList>
            <person name="Inwood S.N."/>
            <person name="Skelly J.G."/>
            <person name="Guhlin J."/>
            <person name="Harrop T.W.R."/>
            <person name="Goldson S.G."/>
            <person name="Dearden P.K."/>
        </authorList>
    </citation>
    <scope>NUCLEOTIDE SEQUENCE</scope>
    <source>
        <strain evidence="4">Irish</strain>
        <tissue evidence="4">Whole body</tissue>
    </source>
</reference>
<dbReference type="SUPFAM" id="SSF57501">
    <property type="entry name" value="Cystine-knot cytokines"/>
    <property type="match status" value="1"/>
</dbReference>
<dbReference type="PANTHER" id="PTHR21719">
    <property type="entry name" value="FI06402P-RELATED"/>
    <property type="match status" value="1"/>
</dbReference>
<feature type="region of interest" description="Disordered" evidence="2">
    <location>
        <begin position="246"/>
        <end position="268"/>
    </location>
</feature>